<evidence type="ECO:0000313" key="11">
    <source>
        <dbReference type="Proteomes" id="UP001320898"/>
    </source>
</evidence>
<dbReference type="InterPro" id="IPR012340">
    <property type="entry name" value="NA-bd_OB-fold"/>
</dbReference>
<comment type="similarity">
    <text evidence="7">Belongs to the RNR ribonuclease family. RNase R subfamily.</text>
</comment>
<dbReference type="EMBL" id="JALIDZ010000006">
    <property type="protein sequence ID" value="MCT8973181.1"/>
    <property type="molecule type" value="Genomic_DNA"/>
</dbReference>
<dbReference type="InterPro" id="IPR050180">
    <property type="entry name" value="RNR_Ribonuclease"/>
</dbReference>
<evidence type="ECO:0000259" key="9">
    <source>
        <dbReference type="PROSITE" id="PS50126"/>
    </source>
</evidence>
<dbReference type="GO" id="GO:0003723">
    <property type="term" value="F:RNA binding"/>
    <property type="evidence" value="ECO:0007669"/>
    <property type="project" value="UniProtKB-UniRule"/>
</dbReference>
<dbReference type="CDD" id="cd04471">
    <property type="entry name" value="S1_RNase_R"/>
    <property type="match status" value="1"/>
</dbReference>
<feature type="region of interest" description="Disordered" evidence="8">
    <location>
        <begin position="737"/>
        <end position="758"/>
    </location>
</feature>
<dbReference type="InterPro" id="IPR004476">
    <property type="entry name" value="RNase_II/RNase_R"/>
</dbReference>
<evidence type="ECO:0000256" key="3">
    <source>
        <dbReference type="ARBA" id="ARBA00022722"/>
    </source>
</evidence>
<dbReference type="PROSITE" id="PS01175">
    <property type="entry name" value="RIBONUCLEASE_II"/>
    <property type="match status" value="1"/>
</dbReference>
<accession>A0AAW5QYP9</accession>
<dbReference type="Gene3D" id="2.40.50.140">
    <property type="entry name" value="Nucleic acid-binding proteins"/>
    <property type="match status" value="1"/>
</dbReference>
<dbReference type="PROSITE" id="PS50126">
    <property type="entry name" value="S1"/>
    <property type="match status" value="1"/>
</dbReference>
<sequence length="758" mass="83068">MAKRRGGASDQGLPSREAILEFLRDHPGRAGKREIARAFGVKSADRIALKRLLRDMEDDGQIEGRRKRVQRAGHMAPVEELEITGRDRDGELIAAPTDWDEALHGAAPSVLILPDRSRKSRMPVPGVGDRVMARVREVVDETGATHHEGKVVRILDRRPRTVIGVFTPRPGGGGVVHSVDKKERRDLTVAPEDTGDARKDDLVAVEIRKSTRFGPPRAVVREVVGDMKSEKAVSQIALLTHGIPQPFADDVIAEAEAATPAAMAGREDLRSLPLVTIDPADAKDHDDAVHAAPDADPDNKGGFVVTVAIADVAWYVRPNGALDRSARERGNSVYFPDRVVPMLPEQLSADLCSLKENQDRPVLACEMAIAPDGRVRRHRFLRAMVRVAANIDYRQTQAAIDGQTDEQTGPLLDTVLKPLWDAYRAVAKARDARAPLELEIPERKLILDKTGHVARVLVPERLESHKLIEVFMILANVAAAETLEKKHTPLIYRVHDSPSPEKLAALADFLATIGLKLPKAGVLLPHHFNGILAKVEGTENERLVHEVVLRSQAQAEYTPENFGHFGLNLRRYAHFTSPIRRYADLIVHRALIRALDLGKDGLSDRTIADLDEISAHISATERRAMAAERETVDRLIADFLADRVGARFHGTVTGVTKSGLFVRLDDTGADGFIPASTLGADYFRFDEAGRRMVGERTGEAFTLGDPCEVKLVEAVPLAGALRFEIVSEGKYVSIRPGRKAGGRARSGGGARARKQGKR</sequence>
<dbReference type="SMART" id="SM00955">
    <property type="entry name" value="RNB"/>
    <property type="match status" value="1"/>
</dbReference>
<dbReference type="InterPro" id="IPR040476">
    <property type="entry name" value="CSD2"/>
</dbReference>
<evidence type="ECO:0000313" key="10">
    <source>
        <dbReference type="EMBL" id="MCT8973181.1"/>
    </source>
</evidence>
<evidence type="ECO:0000256" key="2">
    <source>
        <dbReference type="ARBA" id="ARBA00022490"/>
    </source>
</evidence>
<dbReference type="InterPro" id="IPR001900">
    <property type="entry name" value="RNase_II/R"/>
</dbReference>
<comment type="catalytic activity">
    <reaction evidence="1 7">
        <text>Exonucleolytic cleavage in the 3'- to 5'-direction to yield nucleoside 5'-phosphates.</text>
        <dbReference type="EC" id="3.1.13.1"/>
    </reaction>
</comment>
<feature type="domain" description="S1 motif" evidence="9">
    <location>
        <begin position="645"/>
        <end position="713"/>
    </location>
</feature>
<dbReference type="PANTHER" id="PTHR23355">
    <property type="entry name" value="RIBONUCLEASE"/>
    <property type="match status" value="1"/>
</dbReference>
<evidence type="ECO:0000256" key="4">
    <source>
        <dbReference type="ARBA" id="ARBA00022801"/>
    </source>
</evidence>
<comment type="subcellular location">
    <subcellularLocation>
        <location evidence="7">Cytoplasm</location>
    </subcellularLocation>
</comment>
<dbReference type="NCBIfam" id="TIGR02063">
    <property type="entry name" value="RNase_R"/>
    <property type="match status" value="1"/>
</dbReference>
<dbReference type="NCBIfam" id="TIGR00358">
    <property type="entry name" value="3_prime_RNase"/>
    <property type="match status" value="1"/>
</dbReference>
<dbReference type="RefSeq" id="WP_261616760.1">
    <property type="nucleotide sequence ID" value="NZ_JALIDZ010000006.1"/>
</dbReference>
<dbReference type="Proteomes" id="UP001320898">
    <property type="component" value="Unassembled WGS sequence"/>
</dbReference>
<comment type="function">
    <text evidence="7">3'-5' exoribonuclease that releases 5'-nucleoside monophosphates and is involved in maturation of structured RNAs.</text>
</comment>
<evidence type="ECO:0000256" key="6">
    <source>
        <dbReference type="ARBA" id="ARBA00022884"/>
    </source>
</evidence>
<evidence type="ECO:0000256" key="7">
    <source>
        <dbReference type="HAMAP-Rule" id="MF_01895"/>
    </source>
</evidence>
<keyword evidence="5 7" id="KW-0269">Exonuclease</keyword>
<gene>
    <name evidence="7 10" type="primary">rnr</name>
    <name evidence="10" type="ORF">MUB46_15060</name>
</gene>
<dbReference type="HAMAP" id="MF_01895">
    <property type="entry name" value="RNase_R"/>
    <property type="match status" value="1"/>
</dbReference>
<keyword evidence="3 7" id="KW-0540">Nuclease</keyword>
<dbReference type="GO" id="GO:0005829">
    <property type="term" value="C:cytosol"/>
    <property type="evidence" value="ECO:0007669"/>
    <property type="project" value="TreeGrafter"/>
</dbReference>
<reference evidence="10 11" key="1">
    <citation type="submission" date="2022-04" db="EMBL/GenBank/DDBJ databases">
        <authorList>
            <person name="Ye Y.-Q."/>
            <person name="Du Z.-J."/>
        </authorList>
    </citation>
    <scope>NUCLEOTIDE SEQUENCE [LARGE SCALE GENOMIC DNA]</scope>
    <source>
        <strain evidence="10 11">A6E488</strain>
    </source>
</reference>
<dbReference type="Pfam" id="PF17876">
    <property type="entry name" value="CSD2"/>
    <property type="match status" value="1"/>
</dbReference>
<dbReference type="GO" id="GO:0006402">
    <property type="term" value="P:mRNA catabolic process"/>
    <property type="evidence" value="ECO:0007669"/>
    <property type="project" value="TreeGrafter"/>
</dbReference>
<proteinExistence type="inferred from homology"/>
<organism evidence="10 11">
    <name type="scientific">Microbaculum marinisediminis</name>
    <dbReference type="NCBI Taxonomy" id="2931392"/>
    <lineage>
        <taxon>Bacteria</taxon>
        <taxon>Pseudomonadati</taxon>
        <taxon>Pseudomonadota</taxon>
        <taxon>Alphaproteobacteria</taxon>
        <taxon>Hyphomicrobiales</taxon>
        <taxon>Tepidamorphaceae</taxon>
        <taxon>Microbaculum</taxon>
    </lineage>
</organism>
<name>A0AAW5QYP9_9HYPH</name>
<dbReference type="GO" id="GO:0008859">
    <property type="term" value="F:exoribonuclease II activity"/>
    <property type="evidence" value="ECO:0007669"/>
    <property type="project" value="UniProtKB-UniRule"/>
</dbReference>
<protein>
    <recommendedName>
        <fullName evidence="7">Ribonuclease R</fullName>
        <shortName evidence="7">RNase R</shortName>
        <ecNumber evidence="7">3.1.13.1</ecNumber>
    </recommendedName>
</protein>
<dbReference type="Pfam" id="PF00773">
    <property type="entry name" value="RNB"/>
    <property type="match status" value="1"/>
</dbReference>
<evidence type="ECO:0000256" key="1">
    <source>
        <dbReference type="ARBA" id="ARBA00001849"/>
    </source>
</evidence>
<evidence type="ECO:0000256" key="8">
    <source>
        <dbReference type="SAM" id="MobiDB-lite"/>
    </source>
</evidence>
<keyword evidence="6 7" id="KW-0694">RNA-binding</keyword>
<evidence type="ECO:0000256" key="5">
    <source>
        <dbReference type="ARBA" id="ARBA00022839"/>
    </source>
</evidence>
<dbReference type="InterPro" id="IPR022966">
    <property type="entry name" value="RNase_II/R_CS"/>
</dbReference>
<dbReference type="InterPro" id="IPR011805">
    <property type="entry name" value="RNase_R"/>
</dbReference>
<keyword evidence="2 7" id="KW-0963">Cytoplasm</keyword>
<dbReference type="Pfam" id="PF00575">
    <property type="entry name" value="S1"/>
    <property type="match status" value="1"/>
</dbReference>
<dbReference type="AlphaFoldDB" id="A0AAW5QYP9"/>
<keyword evidence="4 7" id="KW-0378">Hydrolase</keyword>
<comment type="caution">
    <text evidence="10">The sequence shown here is derived from an EMBL/GenBank/DDBJ whole genome shotgun (WGS) entry which is preliminary data.</text>
</comment>
<dbReference type="EC" id="3.1.13.1" evidence="7"/>
<dbReference type="SMART" id="SM00316">
    <property type="entry name" value="S1"/>
    <property type="match status" value="1"/>
</dbReference>
<keyword evidence="11" id="KW-1185">Reference proteome</keyword>
<dbReference type="PANTHER" id="PTHR23355:SF9">
    <property type="entry name" value="DIS3-LIKE EXONUCLEASE 2"/>
    <property type="match status" value="1"/>
</dbReference>
<dbReference type="SUPFAM" id="SSF50249">
    <property type="entry name" value="Nucleic acid-binding proteins"/>
    <property type="match status" value="3"/>
</dbReference>
<dbReference type="InterPro" id="IPR003029">
    <property type="entry name" value="S1_domain"/>
</dbReference>